<dbReference type="CDD" id="cd04301">
    <property type="entry name" value="NAT_SF"/>
    <property type="match status" value="1"/>
</dbReference>
<name>A0ABU8Z0A8_9ENTR</name>
<dbReference type="EC" id="2.3.1.-" evidence="2"/>
<dbReference type="GO" id="GO:0016746">
    <property type="term" value="F:acyltransferase activity"/>
    <property type="evidence" value="ECO:0007669"/>
    <property type="project" value="UniProtKB-KW"/>
</dbReference>
<evidence type="ECO:0000313" key="2">
    <source>
        <dbReference type="EMBL" id="MEK0246844.1"/>
    </source>
</evidence>
<sequence>MMDGKGTYEFFQLRSVDNENLFFSNMGYFFASPAVRRECGGYPLNNGPMYRWFVVRRAEDERVLGFISIEHRSDIIRIREGYLRPEARGRGLFSELMRRVLDYVDQHMLDATTRVTQPSAELLQPYGFSTRASRGCWVTLERKAHAGNCELGESVRRTVS</sequence>
<dbReference type="Pfam" id="PF00583">
    <property type="entry name" value="Acetyltransf_1"/>
    <property type="match status" value="1"/>
</dbReference>
<dbReference type="PROSITE" id="PS51186">
    <property type="entry name" value="GNAT"/>
    <property type="match status" value="1"/>
</dbReference>
<accession>A0ABU8Z0A8</accession>
<dbReference type="Gene3D" id="3.40.630.30">
    <property type="match status" value="1"/>
</dbReference>
<keyword evidence="2" id="KW-0808">Transferase</keyword>
<keyword evidence="3" id="KW-1185">Reference proteome</keyword>
<dbReference type="EMBL" id="JARXNH020000041">
    <property type="protein sequence ID" value="MEK0246844.1"/>
    <property type="molecule type" value="Genomic_DNA"/>
</dbReference>
<evidence type="ECO:0000313" key="3">
    <source>
        <dbReference type="Proteomes" id="UP001334005"/>
    </source>
</evidence>
<organism evidence="2 3">
    <name type="scientific">Raoultella scottii</name>
    <dbReference type="NCBI Taxonomy" id="3040937"/>
    <lineage>
        <taxon>Bacteria</taxon>
        <taxon>Pseudomonadati</taxon>
        <taxon>Pseudomonadota</taxon>
        <taxon>Gammaproteobacteria</taxon>
        <taxon>Enterobacterales</taxon>
        <taxon>Enterobacteriaceae</taxon>
        <taxon>Klebsiella/Raoultella group</taxon>
        <taxon>Raoultella</taxon>
    </lineage>
</organism>
<dbReference type="InterPro" id="IPR000182">
    <property type="entry name" value="GNAT_dom"/>
</dbReference>
<proteinExistence type="predicted"/>
<dbReference type="Proteomes" id="UP001334005">
    <property type="component" value="Unassembled WGS sequence"/>
</dbReference>
<dbReference type="SUPFAM" id="SSF55729">
    <property type="entry name" value="Acyl-CoA N-acyltransferases (Nat)"/>
    <property type="match status" value="1"/>
</dbReference>
<dbReference type="RefSeq" id="WP_331833547.1">
    <property type="nucleotide sequence ID" value="NZ_JARXNH020000041.1"/>
</dbReference>
<feature type="domain" description="N-acetyltransferase" evidence="1">
    <location>
        <begin position="8"/>
        <end position="145"/>
    </location>
</feature>
<evidence type="ECO:0000259" key="1">
    <source>
        <dbReference type="PROSITE" id="PS51186"/>
    </source>
</evidence>
<protein>
    <submittedName>
        <fullName evidence="2">GNAT family N-acetyltransferase</fullName>
        <ecNumber evidence="2">2.3.1.-</ecNumber>
    </submittedName>
</protein>
<gene>
    <name evidence="2" type="ORF">QFI66_001640</name>
</gene>
<reference evidence="2 3" key="1">
    <citation type="submission" date="2024-03" db="EMBL/GenBank/DDBJ databases">
        <title>Two novel Raoultella species associated with bleeding cankers of broadleaf hosts, Raoultella scottia sp. nov. and Raoultella lignicola sp. nov.</title>
        <authorList>
            <person name="Brady C.L."/>
        </authorList>
    </citation>
    <scope>NUCLEOTIDE SEQUENCE [LARGE SCALE GENOMIC DNA]</scope>
    <source>
        <strain evidence="2 3">BAC 10a-01-01</strain>
    </source>
</reference>
<keyword evidence="2" id="KW-0012">Acyltransferase</keyword>
<dbReference type="InterPro" id="IPR016181">
    <property type="entry name" value="Acyl_CoA_acyltransferase"/>
</dbReference>
<comment type="caution">
    <text evidence="2">The sequence shown here is derived from an EMBL/GenBank/DDBJ whole genome shotgun (WGS) entry which is preliminary data.</text>
</comment>